<comment type="caution">
    <text evidence="1">The sequence shown here is derived from an EMBL/GenBank/DDBJ whole genome shotgun (WGS) entry which is preliminary data.</text>
</comment>
<dbReference type="Proteomes" id="UP000724686">
    <property type="component" value="Unassembled WGS sequence"/>
</dbReference>
<reference evidence="1 2" key="1">
    <citation type="submission" date="2021-02" db="EMBL/GenBank/DDBJ databases">
        <title>Leptospira ainlahdjerensis sp. nov., Leptospira ainazelensis sp. nov., Leptospira abararensis sp. nov. and Leptospira chreensis sp. nov., four new species isolated from water sources in Algeria.</title>
        <authorList>
            <person name="Amara Korba A."/>
            <person name="Kainiu M."/>
            <person name="Vincent A.T."/>
            <person name="Mariet J.-F."/>
            <person name="Veyrier F.J."/>
            <person name="Goarant C."/>
            <person name="Picardeau M."/>
        </authorList>
    </citation>
    <scope>NUCLEOTIDE SEQUENCE [LARGE SCALE GENOMIC DNA]</scope>
    <source>
        <strain evidence="1 2">201903070</strain>
    </source>
</reference>
<gene>
    <name evidence="1" type="ORF">JWG45_09185</name>
</gene>
<organism evidence="1 2">
    <name type="scientific">Leptospira ainlahdjerensis</name>
    <dbReference type="NCBI Taxonomy" id="2810033"/>
    <lineage>
        <taxon>Bacteria</taxon>
        <taxon>Pseudomonadati</taxon>
        <taxon>Spirochaetota</taxon>
        <taxon>Spirochaetia</taxon>
        <taxon>Leptospirales</taxon>
        <taxon>Leptospiraceae</taxon>
        <taxon>Leptospira</taxon>
    </lineage>
</organism>
<evidence type="ECO:0000313" key="2">
    <source>
        <dbReference type="Proteomes" id="UP000724686"/>
    </source>
</evidence>
<evidence type="ECO:0008006" key="3">
    <source>
        <dbReference type="Google" id="ProtNLM"/>
    </source>
</evidence>
<proteinExistence type="predicted"/>
<evidence type="ECO:0000313" key="1">
    <source>
        <dbReference type="EMBL" id="MBM9577324.1"/>
    </source>
</evidence>
<sequence>MRKIVVIHIDALRREYSSAWLLGEAFKKQGYSVFLTSRTSTDYFLRLIVPDILILSHPFVLPQEKIRNLKEKGTKIYVTEVEGIVRVDHDISATYPDYIQFSNFEKIFVWNDWSKVWLEKNRKVKPNQVIVSGCLRNDLIQHIQKKASNKKIGILGRFELINPFDGRHAFENLRYMEQRHIERWHVDLDSFLIVRDLTRFLIDNGYKVSFRPHPNEKISSYAIFKNFFGPSFEIDTNFDYYSWLQGLDKVVGTVSSAFLEPYLIGIPVVCIDQLFDYKGPPNLEEWRKRTREGSYVPNTFKDLEKLCLDSSLAPKRSKKLDSYIYELYQMKNVSKSDSLHSIVAVIAEENRLEPFRFRIPNLFSNFFRLILDVLVILRAQIQNKGAWTVNNIKQYDYNLFLHRPNDFMKKLKAEALD</sequence>
<dbReference type="EMBL" id="JAFFPU010000033">
    <property type="protein sequence ID" value="MBM9577324.1"/>
    <property type="molecule type" value="Genomic_DNA"/>
</dbReference>
<dbReference type="Gene3D" id="3.40.50.12580">
    <property type="match status" value="1"/>
</dbReference>
<dbReference type="RefSeq" id="WP_205279458.1">
    <property type="nucleotide sequence ID" value="NZ_JAFFPU010000033.1"/>
</dbReference>
<name>A0ABS2UBZ6_9LEPT</name>
<accession>A0ABS2UBZ6</accession>
<dbReference type="InterPro" id="IPR043148">
    <property type="entry name" value="TagF_C"/>
</dbReference>
<keyword evidence="2" id="KW-1185">Reference proteome</keyword>
<protein>
    <recommendedName>
        <fullName evidence="3">Surface carbohydrate biosynthesis protein</fullName>
    </recommendedName>
</protein>